<dbReference type="EMBL" id="GBXM01092717">
    <property type="protein sequence ID" value="JAH15860.1"/>
    <property type="molecule type" value="Transcribed_RNA"/>
</dbReference>
<dbReference type="AlphaFoldDB" id="A0A0E9QHP5"/>
<reference evidence="1" key="2">
    <citation type="journal article" date="2015" name="Fish Shellfish Immunol.">
        <title>Early steps in the European eel (Anguilla anguilla)-Vibrio vulnificus interaction in the gills: Role of the RtxA13 toxin.</title>
        <authorList>
            <person name="Callol A."/>
            <person name="Pajuelo D."/>
            <person name="Ebbesson L."/>
            <person name="Teles M."/>
            <person name="MacKenzie S."/>
            <person name="Amaro C."/>
        </authorList>
    </citation>
    <scope>NUCLEOTIDE SEQUENCE</scope>
</reference>
<reference evidence="1" key="1">
    <citation type="submission" date="2014-11" db="EMBL/GenBank/DDBJ databases">
        <authorList>
            <person name="Amaro Gonzalez C."/>
        </authorList>
    </citation>
    <scope>NUCLEOTIDE SEQUENCE</scope>
</reference>
<name>A0A0E9QHP5_ANGAN</name>
<sequence length="16" mass="1980">MFVLRFLTRLKRSTPD</sequence>
<organism evidence="1">
    <name type="scientific">Anguilla anguilla</name>
    <name type="common">European freshwater eel</name>
    <name type="synonym">Muraena anguilla</name>
    <dbReference type="NCBI Taxonomy" id="7936"/>
    <lineage>
        <taxon>Eukaryota</taxon>
        <taxon>Metazoa</taxon>
        <taxon>Chordata</taxon>
        <taxon>Craniata</taxon>
        <taxon>Vertebrata</taxon>
        <taxon>Euteleostomi</taxon>
        <taxon>Actinopterygii</taxon>
        <taxon>Neopterygii</taxon>
        <taxon>Teleostei</taxon>
        <taxon>Anguilliformes</taxon>
        <taxon>Anguillidae</taxon>
        <taxon>Anguilla</taxon>
    </lineage>
</organism>
<protein>
    <submittedName>
        <fullName evidence="1">Uncharacterized protein</fullName>
    </submittedName>
</protein>
<proteinExistence type="predicted"/>
<evidence type="ECO:0000313" key="1">
    <source>
        <dbReference type="EMBL" id="JAH15860.1"/>
    </source>
</evidence>
<accession>A0A0E9QHP5</accession>